<dbReference type="Gene3D" id="3.40.50.1820">
    <property type="entry name" value="alpha/beta hydrolase"/>
    <property type="match status" value="1"/>
</dbReference>
<gene>
    <name evidence="3" type="ORF">QH73_0020490</name>
</gene>
<dbReference type="RefSeq" id="WP_039714002.1">
    <property type="nucleotide sequence ID" value="NZ_JTJC03000006.1"/>
</dbReference>
<name>A0A9X5E7Z2_9CYAN</name>
<dbReference type="Gene3D" id="2.120.10.30">
    <property type="entry name" value="TolB, C-terminal domain"/>
    <property type="match status" value="1"/>
</dbReference>
<evidence type="ECO:0000256" key="1">
    <source>
        <dbReference type="ARBA" id="ARBA00022801"/>
    </source>
</evidence>
<dbReference type="OrthoDB" id="108903at2"/>
<dbReference type="GO" id="GO:0006508">
    <property type="term" value="P:proteolysis"/>
    <property type="evidence" value="ECO:0007669"/>
    <property type="project" value="InterPro"/>
</dbReference>
<dbReference type="Proteomes" id="UP000031532">
    <property type="component" value="Unassembled WGS sequence"/>
</dbReference>
<keyword evidence="4" id="KW-1185">Reference proteome</keyword>
<keyword evidence="1" id="KW-0378">Hydrolase</keyword>
<protein>
    <submittedName>
        <fullName evidence="3">S9 family peptidase</fullName>
    </submittedName>
</protein>
<dbReference type="AlphaFoldDB" id="A0A9X5E7Z2"/>
<evidence type="ECO:0000313" key="4">
    <source>
        <dbReference type="Proteomes" id="UP000031532"/>
    </source>
</evidence>
<dbReference type="InterPro" id="IPR002470">
    <property type="entry name" value="Peptidase_S9A"/>
</dbReference>
<evidence type="ECO:0000313" key="3">
    <source>
        <dbReference type="EMBL" id="NHC36985.1"/>
    </source>
</evidence>
<dbReference type="PRINTS" id="PR00862">
    <property type="entry name" value="PROLIGOPTASE"/>
</dbReference>
<dbReference type="PANTHER" id="PTHR42776">
    <property type="entry name" value="SERINE PEPTIDASE S9 FAMILY MEMBER"/>
    <property type="match status" value="1"/>
</dbReference>
<dbReference type="EMBL" id="JTJC03000006">
    <property type="protein sequence ID" value="NHC36985.1"/>
    <property type="molecule type" value="Genomic_DNA"/>
</dbReference>
<dbReference type="InterPro" id="IPR029058">
    <property type="entry name" value="AB_hydrolase_fold"/>
</dbReference>
<reference evidence="3 4" key="1">
    <citation type="journal article" date="2015" name="Genome Announc.">
        <title>Draft Genome Sequence of the Terrestrial Cyanobacterium Scytonema millei VB511283, Isolated from Eastern India.</title>
        <authorList>
            <person name="Sen D."/>
            <person name="Chandrababunaidu M.M."/>
            <person name="Singh D."/>
            <person name="Sanghi N."/>
            <person name="Ghorai A."/>
            <person name="Mishra G.P."/>
            <person name="Madduluri M."/>
            <person name="Adhikary S.P."/>
            <person name="Tripathy S."/>
        </authorList>
    </citation>
    <scope>NUCLEOTIDE SEQUENCE [LARGE SCALE GENOMIC DNA]</scope>
    <source>
        <strain evidence="3 4">VB511283</strain>
    </source>
</reference>
<comment type="caution">
    <text evidence="3">The sequence shown here is derived from an EMBL/GenBank/DDBJ whole genome shotgun (WGS) entry which is preliminary data.</text>
</comment>
<accession>A0A9X5E7Z2</accession>
<dbReference type="InterPro" id="IPR001375">
    <property type="entry name" value="Peptidase_S9_cat"/>
</dbReference>
<sequence>MVTTTASQPQTQLPPLIPREILFGNPERARPQLSPDGKYLAYIAPDEKNILQVWVRTVGQQDDRQLTQDKKRGVRMYFWTFDGEQLIYLQDADGDENWHCYAVNINTNIVRDLTPFQGIQAQPLALDHNFPHEFLVGLNLPDLSKHDVYRINLKNGAVEFDTENPGNIVSWTVNTQFQVQAAIAATADGGYDLLYRESQQGAWENLRHWSSEDEGYAVSFSADDKTLYIVGSHDANAQRLLALNLATRQETVIAEDPEYDVDSVIVHPTSHVLQAVSFYRDKQEWQILDQSIAADLAAIAQVRPGEYNITSRDLADKTWLVAYITDNGPVYYYTYDRATKSSVLLFSNQPKLEELQLATMQPISYPARDGLTIHGYLTTPVGIAAKNLPTILLVHGGPWVRDTWGYDPEVQWLANRGYAVLQVNFRGSTGYGKAFLNAGNREWGAKMHDDLIDAVNWLVEQGISDPQKVAIMGGSYGGYAALAGLTFTPEVFAAGVDIVGPSNLITLMQSIPPYWEPMKAMFAHRLGDLETEPEFLKSRSPLFYCDRIQKPLLIGQGANDPRVKQAESEQIVAAMRQSNRPVEYLLYADEGHGFARPENRLHFYAKAEEFLAKYLGGRFEPVGELVGHSGVEK</sequence>
<dbReference type="PANTHER" id="PTHR42776:SF27">
    <property type="entry name" value="DIPEPTIDYL PEPTIDASE FAMILY MEMBER 6"/>
    <property type="match status" value="1"/>
</dbReference>
<dbReference type="SUPFAM" id="SSF82171">
    <property type="entry name" value="DPP6 N-terminal domain-like"/>
    <property type="match status" value="1"/>
</dbReference>
<evidence type="ECO:0000259" key="2">
    <source>
        <dbReference type="Pfam" id="PF00326"/>
    </source>
</evidence>
<proteinExistence type="predicted"/>
<organism evidence="3 4">
    <name type="scientific">Scytonema millei VB511283</name>
    <dbReference type="NCBI Taxonomy" id="1245923"/>
    <lineage>
        <taxon>Bacteria</taxon>
        <taxon>Bacillati</taxon>
        <taxon>Cyanobacteriota</taxon>
        <taxon>Cyanophyceae</taxon>
        <taxon>Nostocales</taxon>
        <taxon>Scytonemataceae</taxon>
        <taxon>Scytonema</taxon>
    </lineage>
</organism>
<dbReference type="Pfam" id="PF00326">
    <property type="entry name" value="Peptidase_S9"/>
    <property type="match status" value="1"/>
</dbReference>
<dbReference type="SUPFAM" id="SSF53474">
    <property type="entry name" value="alpha/beta-Hydrolases"/>
    <property type="match status" value="1"/>
</dbReference>
<dbReference type="GO" id="GO:0004252">
    <property type="term" value="F:serine-type endopeptidase activity"/>
    <property type="evidence" value="ECO:0007669"/>
    <property type="project" value="InterPro"/>
</dbReference>
<feature type="domain" description="Peptidase S9 prolyl oligopeptidase catalytic" evidence="2">
    <location>
        <begin position="404"/>
        <end position="617"/>
    </location>
</feature>
<dbReference type="InterPro" id="IPR011042">
    <property type="entry name" value="6-blade_b-propeller_TolB-like"/>
</dbReference>